<dbReference type="Pfam" id="PF04976">
    <property type="entry name" value="DmsC"/>
    <property type="match status" value="1"/>
</dbReference>
<dbReference type="Proteomes" id="UP000198854">
    <property type="component" value="Unassembled WGS sequence"/>
</dbReference>
<evidence type="ECO:0000256" key="1">
    <source>
        <dbReference type="SAM" id="Phobius"/>
    </source>
</evidence>
<dbReference type="GO" id="GO:0019645">
    <property type="term" value="P:anaerobic electron transport chain"/>
    <property type="evidence" value="ECO:0007669"/>
    <property type="project" value="InterPro"/>
</dbReference>
<proteinExistence type="predicted"/>
<organism evidence="2 3">
    <name type="scientific">Vibrio xiamenensis</name>
    <dbReference type="NCBI Taxonomy" id="861298"/>
    <lineage>
        <taxon>Bacteria</taxon>
        <taxon>Pseudomonadati</taxon>
        <taxon>Pseudomonadota</taxon>
        <taxon>Gammaproteobacteria</taxon>
        <taxon>Vibrionales</taxon>
        <taxon>Vibrionaceae</taxon>
        <taxon>Vibrio</taxon>
    </lineage>
</organism>
<dbReference type="STRING" id="861298.SAMN04488136_108139"/>
<dbReference type="EMBL" id="FNDD01000008">
    <property type="protein sequence ID" value="SDH11427.1"/>
    <property type="molecule type" value="Genomic_DNA"/>
</dbReference>
<feature type="transmembrane region" description="Helical" evidence="1">
    <location>
        <begin position="85"/>
        <end position="107"/>
    </location>
</feature>
<sequence length="282" mass="30710">MFYELPLVAFTVLAQTAVGAHLTFNAYEALVGRDGSVLVRRNLIRFIILCVMGVGFLFSTTHLGSPLRAFNAFNRVGGAALSNEILTGASFLTFAGLYWLMSVLNLASTGVRQIFNLISIVVGVVFMFAMANVYYIDTVPAWHSVYTGIEFAFTVLTLGVMFGFGLITIFAQPSAKANRIFIWLAISLVALHLALITMQTLYYVNLSTAIQTGLEHVNALSGFIIARVLLMVLAIVLWLGALLCPRLGVKKAGLVFAFIALAVAELLGRNVFYGMHFTSGLY</sequence>
<feature type="transmembrane region" description="Helical" evidence="1">
    <location>
        <begin position="6"/>
        <end position="31"/>
    </location>
</feature>
<accession>A0A1G7ZS30</accession>
<dbReference type="GO" id="GO:0009390">
    <property type="term" value="C:dimethyl sulfoxide reductase complex"/>
    <property type="evidence" value="ECO:0007669"/>
    <property type="project" value="TreeGrafter"/>
</dbReference>
<reference evidence="2 3" key="1">
    <citation type="submission" date="2016-10" db="EMBL/GenBank/DDBJ databases">
        <authorList>
            <person name="de Groot N.N."/>
        </authorList>
    </citation>
    <scope>NUCLEOTIDE SEQUENCE [LARGE SCALE GENOMIC DNA]</scope>
    <source>
        <strain evidence="2 3">CGMCC 1.10228</strain>
    </source>
</reference>
<keyword evidence="3" id="KW-1185">Reference proteome</keyword>
<dbReference type="RefSeq" id="WP_093272427.1">
    <property type="nucleotide sequence ID" value="NZ_FNDD01000008.1"/>
</dbReference>
<dbReference type="InterPro" id="IPR007059">
    <property type="entry name" value="DmsC"/>
</dbReference>
<keyword evidence="1" id="KW-1133">Transmembrane helix</keyword>
<protein>
    <submittedName>
        <fullName evidence="2">Anaerobic dimethyl sulfoxide reductase subunit C (DMSO reductase anchor subunit)</fullName>
    </submittedName>
</protein>
<feature type="transmembrane region" description="Helical" evidence="1">
    <location>
        <begin position="43"/>
        <end position="65"/>
    </location>
</feature>
<gene>
    <name evidence="2" type="ORF">SAMN04488136_108139</name>
</gene>
<dbReference type="GO" id="GO:0005886">
    <property type="term" value="C:plasma membrane"/>
    <property type="evidence" value="ECO:0007669"/>
    <property type="project" value="TreeGrafter"/>
</dbReference>
<keyword evidence="1" id="KW-0812">Transmembrane</keyword>
<evidence type="ECO:0000313" key="2">
    <source>
        <dbReference type="EMBL" id="SDH11427.1"/>
    </source>
</evidence>
<feature type="transmembrane region" description="Helical" evidence="1">
    <location>
        <begin position="224"/>
        <end position="245"/>
    </location>
</feature>
<feature type="transmembrane region" description="Helical" evidence="1">
    <location>
        <begin position="181"/>
        <end position="204"/>
    </location>
</feature>
<keyword evidence="1" id="KW-0472">Membrane</keyword>
<dbReference type="GO" id="GO:0009389">
    <property type="term" value="F:dimethyl sulfoxide reductase activity"/>
    <property type="evidence" value="ECO:0007669"/>
    <property type="project" value="TreeGrafter"/>
</dbReference>
<feature type="transmembrane region" description="Helical" evidence="1">
    <location>
        <begin position="148"/>
        <end position="169"/>
    </location>
</feature>
<name>A0A1G7ZS30_9VIBR</name>
<dbReference type="AlphaFoldDB" id="A0A1G7ZS30"/>
<evidence type="ECO:0000313" key="3">
    <source>
        <dbReference type="Proteomes" id="UP000198854"/>
    </source>
</evidence>
<feature type="transmembrane region" description="Helical" evidence="1">
    <location>
        <begin position="252"/>
        <end position="272"/>
    </location>
</feature>
<dbReference type="PANTHER" id="PTHR38095">
    <property type="entry name" value="ANAEROBIC DIMETHYL SULFOXIDE REDUCTASE CHAIN YNFH"/>
    <property type="match status" value="1"/>
</dbReference>
<dbReference type="OrthoDB" id="4394845at2"/>
<dbReference type="PANTHER" id="PTHR38095:SF3">
    <property type="entry name" value="ANAEROBIC DIMETHYL SULFOXIDE REDUCTASE, SUBUNIT C"/>
    <property type="match status" value="1"/>
</dbReference>
<feature type="transmembrane region" description="Helical" evidence="1">
    <location>
        <begin position="114"/>
        <end position="136"/>
    </location>
</feature>